<reference evidence="4" key="3">
    <citation type="submission" date="2004-03" db="EMBL/GenBank/DDBJ databases">
        <authorList>
            <person name="Virginie R."/>
            <person name="Bertrand A."/>
            <person name="Bunet R."/>
            <person name="Wenner T."/>
            <person name="Fourrier C."/>
            <person name="Decaris B."/>
            <person name="Leblond P."/>
        </authorList>
    </citation>
    <scope>NUCLEOTIDE SEQUENCE</scope>
    <source>
        <strain evidence="4">DSM40697</strain>
    </source>
</reference>
<feature type="domain" description="Histidine kinase/HSP90-like ATPase" evidence="3">
    <location>
        <begin position="39"/>
        <end position="150"/>
    </location>
</feature>
<organism evidence="4">
    <name type="scientific">Streptomyces ambofaciens</name>
    <dbReference type="NCBI Taxonomy" id="1889"/>
    <lineage>
        <taxon>Bacteria</taxon>
        <taxon>Bacillati</taxon>
        <taxon>Actinomycetota</taxon>
        <taxon>Actinomycetes</taxon>
        <taxon>Kitasatosporales</taxon>
        <taxon>Streptomycetaceae</taxon>
        <taxon>Streptomyces</taxon>
    </lineage>
</organism>
<proteinExistence type="predicted"/>
<dbReference type="CDD" id="cd16936">
    <property type="entry name" value="HATPase_RsbW-like"/>
    <property type="match status" value="1"/>
</dbReference>
<feature type="compositionally biased region" description="Gly residues" evidence="2">
    <location>
        <begin position="1"/>
        <end position="10"/>
    </location>
</feature>
<dbReference type="AlphaFoldDB" id="Q7BU45"/>
<keyword evidence="1" id="KW-0723">Serine/threonine-protein kinase</keyword>
<keyword evidence="1" id="KW-0808">Transferase</keyword>
<keyword evidence="1" id="KW-0418">Kinase</keyword>
<evidence type="ECO:0000259" key="3">
    <source>
        <dbReference type="Pfam" id="PF13581"/>
    </source>
</evidence>
<dbReference type="InterPro" id="IPR050267">
    <property type="entry name" value="Anti-sigma-factor_SerPK"/>
</dbReference>
<dbReference type="EMBL" id="AF050151">
    <property type="protein sequence ID" value="AAS72561.1"/>
    <property type="molecule type" value="Genomic_DNA"/>
</dbReference>
<reference evidence="4" key="2">
    <citation type="journal article" date="2004" name="J. Bacteriol.">
        <title>Differential and cross-transcriptional control of duplicated genes encoding alternative sigma factors in Streptomyces ambofaciens.</title>
        <authorList>
            <person name="Roth V."/>
            <person name="Aigle B."/>
            <person name="Bunet R."/>
            <person name="Wenner T."/>
            <person name="Fourrier C."/>
            <person name="Decaris B."/>
            <person name="Leblond P."/>
        </authorList>
    </citation>
    <scope>NUCLEOTIDE SEQUENCE</scope>
    <source>
        <strain evidence="4">DSM40697</strain>
    </source>
</reference>
<dbReference type="InterPro" id="IPR003594">
    <property type="entry name" value="HATPase_dom"/>
</dbReference>
<feature type="region of interest" description="Disordered" evidence="2">
    <location>
        <begin position="1"/>
        <end position="30"/>
    </location>
</feature>
<gene>
    <name evidence="4" type="primary">prsL</name>
</gene>
<dbReference type="SUPFAM" id="SSF55874">
    <property type="entry name" value="ATPase domain of HSP90 chaperone/DNA topoisomerase II/histidine kinase"/>
    <property type="match status" value="1"/>
</dbReference>
<dbReference type="Gene3D" id="3.30.565.10">
    <property type="entry name" value="Histidine kinase-like ATPase, C-terminal domain"/>
    <property type="match status" value="1"/>
</dbReference>
<evidence type="ECO:0000256" key="1">
    <source>
        <dbReference type="ARBA" id="ARBA00022527"/>
    </source>
</evidence>
<accession>Q7BU45</accession>
<evidence type="ECO:0000313" key="4">
    <source>
        <dbReference type="EMBL" id="AAS72561.1"/>
    </source>
</evidence>
<dbReference type="Pfam" id="PF13581">
    <property type="entry name" value="HATPase_c_2"/>
    <property type="match status" value="1"/>
</dbReference>
<dbReference type="InterPro" id="IPR036890">
    <property type="entry name" value="HATPase_C_sf"/>
</dbReference>
<dbReference type="GO" id="GO:0004674">
    <property type="term" value="F:protein serine/threonine kinase activity"/>
    <property type="evidence" value="ECO:0007669"/>
    <property type="project" value="UniProtKB-KW"/>
</dbReference>
<name>Q7BU45_STRAM</name>
<reference evidence="4" key="1">
    <citation type="journal article" date="1998" name="Proc. Natl. Acad. Sci. U.S.A.">
        <title>Chromosomal arm replacement generates a high level of intraspecific polymorphism in the terminal inverted repeats of the linear chromosomal DNA of Streptomyces ambofaciens.</title>
        <authorList>
            <person name="Fischer G."/>
            <person name="Wenner T."/>
            <person name="Decaris B."/>
            <person name="Leblond P."/>
        </authorList>
    </citation>
    <scope>NUCLEOTIDE SEQUENCE</scope>
    <source>
        <strain evidence="4">DSM40697</strain>
    </source>
</reference>
<dbReference type="PANTHER" id="PTHR35526:SF3">
    <property type="entry name" value="ANTI-SIGMA-F FACTOR RSBW"/>
    <property type="match status" value="1"/>
</dbReference>
<dbReference type="PANTHER" id="PTHR35526">
    <property type="entry name" value="ANTI-SIGMA-F FACTOR RSBW-RELATED"/>
    <property type="match status" value="1"/>
</dbReference>
<evidence type="ECO:0000256" key="2">
    <source>
        <dbReference type="SAM" id="MobiDB-lite"/>
    </source>
</evidence>
<sequence length="155" mass="16437">MAIDMGGSGLNGPSIRRAPDGAEAGPQALSTTFRRETLRIAEARRVAAEYLAASQRGRDHALPERAADAVQLVVSELITNAVKYGRGLIELTLERTDDTLTVTVRDGGTTLPVTRSADPGRVGDYGLEIVGGLSQAVEIRREASGKRVTALIALR</sequence>
<protein>
    <submittedName>
        <fullName evidence="4">PrsL</fullName>
    </submittedName>
</protein>